<dbReference type="Gene3D" id="3.60.21.10">
    <property type="match status" value="1"/>
</dbReference>
<evidence type="ECO:0000313" key="6">
    <source>
        <dbReference type="EMBL" id="QCD35539.1"/>
    </source>
</evidence>
<evidence type="ECO:0000259" key="4">
    <source>
        <dbReference type="Pfam" id="PF00149"/>
    </source>
</evidence>
<organism evidence="6 7">
    <name type="scientific">Muribaculum gordoncarteri</name>
    <dbReference type="NCBI Taxonomy" id="2530390"/>
    <lineage>
        <taxon>Bacteria</taxon>
        <taxon>Pseudomonadati</taxon>
        <taxon>Bacteroidota</taxon>
        <taxon>Bacteroidia</taxon>
        <taxon>Bacteroidales</taxon>
        <taxon>Muribaculaceae</taxon>
        <taxon>Muribaculum</taxon>
    </lineage>
</organism>
<feature type="domain" description="5'-Nucleotidase C-terminal" evidence="5">
    <location>
        <begin position="329"/>
        <end position="409"/>
    </location>
</feature>
<dbReference type="PANTHER" id="PTHR11575:SF24">
    <property type="entry name" value="5'-NUCLEOTIDASE"/>
    <property type="match status" value="1"/>
</dbReference>
<gene>
    <name evidence="6" type="ORF">E7746_06335</name>
</gene>
<dbReference type="GO" id="GO:0016788">
    <property type="term" value="F:hydrolase activity, acting on ester bonds"/>
    <property type="evidence" value="ECO:0007669"/>
    <property type="project" value="InterPro"/>
</dbReference>
<dbReference type="PROSITE" id="PS00785">
    <property type="entry name" value="5_NUCLEOTIDASE_1"/>
    <property type="match status" value="1"/>
</dbReference>
<dbReference type="SUPFAM" id="SSF56300">
    <property type="entry name" value="Metallo-dependent phosphatases"/>
    <property type="match status" value="1"/>
</dbReference>
<dbReference type="Gene3D" id="3.90.780.10">
    <property type="entry name" value="5'-Nucleotidase, C-terminal domain"/>
    <property type="match status" value="2"/>
</dbReference>
<protein>
    <submittedName>
        <fullName evidence="6">Bifunctional metallophosphatase/5'-nucleotidase</fullName>
    </submittedName>
</protein>
<keyword evidence="3" id="KW-0378">Hydrolase</keyword>
<proteinExistence type="inferred from homology"/>
<evidence type="ECO:0000259" key="5">
    <source>
        <dbReference type="Pfam" id="PF02872"/>
    </source>
</evidence>
<dbReference type="GO" id="GO:0000166">
    <property type="term" value="F:nucleotide binding"/>
    <property type="evidence" value="ECO:0007669"/>
    <property type="project" value="UniProtKB-KW"/>
</dbReference>
<name>A0A4P7VPX0_9BACT</name>
<evidence type="ECO:0000256" key="3">
    <source>
        <dbReference type="RuleBase" id="RU362119"/>
    </source>
</evidence>
<dbReference type="PRINTS" id="PR01607">
    <property type="entry name" value="APYRASEFAMLY"/>
</dbReference>
<dbReference type="InterPro" id="IPR036907">
    <property type="entry name" value="5'-Nucleotdase_C_sf"/>
</dbReference>
<dbReference type="Pfam" id="PF02872">
    <property type="entry name" value="5_nucleotid_C"/>
    <property type="match status" value="1"/>
</dbReference>
<keyword evidence="7" id="KW-1185">Reference proteome</keyword>
<dbReference type="Pfam" id="PF00149">
    <property type="entry name" value="Metallophos"/>
    <property type="match status" value="1"/>
</dbReference>
<dbReference type="PANTHER" id="PTHR11575">
    <property type="entry name" value="5'-NUCLEOTIDASE-RELATED"/>
    <property type="match status" value="1"/>
</dbReference>
<dbReference type="Proteomes" id="UP000297031">
    <property type="component" value="Chromosome"/>
</dbReference>
<dbReference type="SUPFAM" id="SSF55816">
    <property type="entry name" value="5'-nucleotidase (syn. UDP-sugar hydrolase), C-terminal domain"/>
    <property type="match status" value="1"/>
</dbReference>
<dbReference type="InterPro" id="IPR006179">
    <property type="entry name" value="5_nucleotidase/apyrase"/>
</dbReference>
<dbReference type="InterPro" id="IPR029052">
    <property type="entry name" value="Metallo-depent_PP-like"/>
</dbReference>
<dbReference type="InterPro" id="IPR004843">
    <property type="entry name" value="Calcineurin-like_PHP"/>
</dbReference>
<keyword evidence="3" id="KW-0547">Nucleotide-binding</keyword>
<dbReference type="InterPro" id="IPR008334">
    <property type="entry name" value="5'-Nucleotdase_C"/>
</dbReference>
<dbReference type="PROSITE" id="PS00786">
    <property type="entry name" value="5_NUCLEOTIDASE_2"/>
    <property type="match status" value="1"/>
</dbReference>
<dbReference type="GO" id="GO:0009166">
    <property type="term" value="P:nucleotide catabolic process"/>
    <property type="evidence" value="ECO:0007669"/>
    <property type="project" value="InterPro"/>
</dbReference>
<keyword evidence="2" id="KW-0732">Signal</keyword>
<reference evidence="6 7" key="1">
    <citation type="submission" date="2019-02" db="EMBL/GenBank/DDBJ databases">
        <title>Isolation and identification of novel species under the genus Muribaculum.</title>
        <authorList>
            <person name="Miyake S."/>
            <person name="Ding Y."/>
            <person name="Low A."/>
            <person name="Soh M."/>
            <person name="Seedorf H."/>
        </authorList>
    </citation>
    <scope>NUCLEOTIDE SEQUENCE [LARGE SCALE GENOMIC DNA]</scope>
    <source>
        <strain evidence="6 7">TLL-A4</strain>
    </source>
</reference>
<feature type="domain" description="Calcineurin-like phosphoesterase" evidence="4">
    <location>
        <begin position="25"/>
        <end position="236"/>
    </location>
</feature>
<evidence type="ECO:0000313" key="7">
    <source>
        <dbReference type="Proteomes" id="UP000297031"/>
    </source>
</evidence>
<dbReference type="InterPro" id="IPR006146">
    <property type="entry name" value="5'-Nucleotdase_CS"/>
</dbReference>
<dbReference type="EMBL" id="CP039393">
    <property type="protein sequence ID" value="QCD35539.1"/>
    <property type="molecule type" value="Genomic_DNA"/>
</dbReference>
<evidence type="ECO:0000256" key="1">
    <source>
        <dbReference type="ARBA" id="ARBA00006654"/>
    </source>
</evidence>
<evidence type="ECO:0000256" key="2">
    <source>
        <dbReference type="ARBA" id="ARBA00022729"/>
    </source>
</evidence>
<comment type="similarity">
    <text evidence="1 3">Belongs to the 5'-nucleotidase family.</text>
</comment>
<sequence length="485" mass="53571">MILERLLLCGVLMAGGIAVDAEELVILHTNDTHSQIEPNDRDLGGILRRKVLVDSVRAVHDNVLLIDAGDAVQGTLYFTLYGGEVERKMMNALGYDIQILGNHEFDNGMEALAEQWRGVNAERLSTNYDMRGTPLDSLFAPYTIKRYGNSSIGVIALNLDPKGMIADKNAEGIVYLDAIEAANATAWHLKHNEHVDGVIAVTHIGYDTSNPPTPSDIDLAVASKNIDLIIGGHSHTTIDPKSPKAPVFHVVNAVGDTVLVTQTGSRGQYLGEIVVDLPSMKSDYRLLTVDRRLDDRIDRDAASILEPYKAGVERLMGERIGRLDKEMSSSSDLLLNWVADVMLEMGRRLSPDSNVDLSIVNKGGIRRGLPKGDITMGQIMTMLPFDNHLVLLELKGSDLIGAFKVMEHRGGDGVSAGFDWRNIDPERLYRVVTIDYLANGGDYMEPLTHGKITARSDEKLDEVMIKYIVEQKNKTIKYNDNKPRM</sequence>
<dbReference type="RefSeq" id="WP_136410214.1">
    <property type="nucleotide sequence ID" value="NZ_CP039393.1"/>
</dbReference>
<accession>A0A4P7VPX0</accession>
<dbReference type="KEGG" id="mgod:E7746_06335"/>
<dbReference type="AlphaFoldDB" id="A0A4P7VPX0"/>
<dbReference type="OrthoDB" id="9775118at2"/>
<dbReference type="GO" id="GO:0046872">
    <property type="term" value="F:metal ion binding"/>
    <property type="evidence" value="ECO:0007669"/>
    <property type="project" value="InterPro"/>
</dbReference>